<sequence>MMYERKMEAAEALACKVCGRSCYVALLSVIMHKCFRFYANYVTLICGYLHNLQGQRETNTLYPFEIRVARAYTRAVM</sequence>
<evidence type="ECO:0000313" key="1">
    <source>
        <dbReference type="EMBL" id="WVZ49751.1"/>
    </source>
</evidence>
<protein>
    <submittedName>
        <fullName evidence="1">Uncharacterized protein</fullName>
    </submittedName>
</protein>
<proteinExistence type="predicted"/>
<dbReference type="Proteomes" id="UP001341281">
    <property type="component" value="Chromosome 01"/>
</dbReference>
<dbReference type="EMBL" id="CP144745">
    <property type="protein sequence ID" value="WVZ49751.1"/>
    <property type="molecule type" value="Genomic_DNA"/>
</dbReference>
<dbReference type="AlphaFoldDB" id="A0AAQ3PHS2"/>
<keyword evidence="2" id="KW-1185">Reference proteome</keyword>
<accession>A0AAQ3PHS2</accession>
<organism evidence="1 2">
    <name type="scientific">Paspalum notatum var. saurae</name>
    <dbReference type="NCBI Taxonomy" id="547442"/>
    <lineage>
        <taxon>Eukaryota</taxon>
        <taxon>Viridiplantae</taxon>
        <taxon>Streptophyta</taxon>
        <taxon>Embryophyta</taxon>
        <taxon>Tracheophyta</taxon>
        <taxon>Spermatophyta</taxon>
        <taxon>Magnoliopsida</taxon>
        <taxon>Liliopsida</taxon>
        <taxon>Poales</taxon>
        <taxon>Poaceae</taxon>
        <taxon>PACMAD clade</taxon>
        <taxon>Panicoideae</taxon>
        <taxon>Andropogonodae</taxon>
        <taxon>Paspaleae</taxon>
        <taxon>Paspalinae</taxon>
        <taxon>Paspalum</taxon>
    </lineage>
</organism>
<name>A0AAQ3PHS2_PASNO</name>
<evidence type="ECO:0000313" key="2">
    <source>
        <dbReference type="Proteomes" id="UP001341281"/>
    </source>
</evidence>
<reference evidence="1 2" key="1">
    <citation type="submission" date="2024-02" db="EMBL/GenBank/DDBJ databases">
        <title>High-quality chromosome-scale genome assembly of Pensacola bahiagrass (Paspalum notatum Flugge var. saurae).</title>
        <authorList>
            <person name="Vega J.M."/>
            <person name="Podio M."/>
            <person name="Orjuela J."/>
            <person name="Siena L.A."/>
            <person name="Pessino S.C."/>
            <person name="Combes M.C."/>
            <person name="Mariac C."/>
            <person name="Albertini E."/>
            <person name="Pupilli F."/>
            <person name="Ortiz J.P.A."/>
            <person name="Leblanc O."/>
        </authorList>
    </citation>
    <scope>NUCLEOTIDE SEQUENCE [LARGE SCALE GENOMIC DNA]</scope>
    <source>
        <strain evidence="1">R1</strain>
        <tissue evidence="1">Leaf</tissue>
    </source>
</reference>
<gene>
    <name evidence="1" type="ORF">U9M48_001081</name>
</gene>